<name>A0A914YHZ5_9BILA</name>
<evidence type="ECO:0000259" key="2">
    <source>
        <dbReference type="SMART" id="SM00645"/>
    </source>
</evidence>
<dbReference type="Gene3D" id="3.90.70.10">
    <property type="entry name" value="Cysteine proteinases"/>
    <property type="match status" value="1"/>
</dbReference>
<dbReference type="InterPro" id="IPR025661">
    <property type="entry name" value="Pept_asp_AS"/>
</dbReference>
<sequence>MVPQVTPLSFTQGPIGVAIDASHDSFQMYHSGVYFEPECGNSSEALDHRVLVVGYDTHPEFGDYWIVKNSWTEGWGDKGYILMARNKDNHCGIATRTSYPIV</sequence>
<evidence type="ECO:0000256" key="1">
    <source>
        <dbReference type="ARBA" id="ARBA00008455"/>
    </source>
</evidence>
<dbReference type="AlphaFoldDB" id="A0A914YHZ5"/>
<evidence type="ECO:0000313" key="4">
    <source>
        <dbReference type="WBParaSite" id="PSU_v2.g19105.t1"/>
    </source>
</evidence>
<dbReference type="PROSITE" id="PS00640">
    <property type="entry name" value="THIOL_PROTEASE_ASN"/>
    <property type="match status" value="1"/>
</dbReference>
<keyword evidence="3" id="KW-1185">Reference proteome</keyword>
<reference evidence="4" key="1">
    <citation type="submission" date="2022-11" db="UniProtKB">
        <authorList>
            <consortium name="WormBaseParasite"/>
        </authorList>
    </citation>
    <scope>IDENTIFICATION</scope>
</reference>
<dbReference type="GO" id="GO:0008234">
    <property type="term" value="F:cysteine-type peptidase activity"/>
    <property type="evidence" value="ECO:0007669"/>
    <property type="project" value="InterPro"/>
</dbReference>
<evidence type="ECO:0000313" key="3">
    <source>
        <dbReference type="Proteomes" id="UP000887577"/>
    </source>
</evidence>
<dbReference type="InterPro" id="IPR013128">
    <property type="entry name" value="Peptidase_C1A"/>
</dbReference>
<accession>A0A914YHZ5</accession>
<organism evidence="3 4">
    <name type="scientific">Panagrolaimus superbus</name>
    <dbReference type="NCBI Taxonomy" id="310955"/>
    <lineage>
        <taxon>Eukaryota</taxon>
        <taxon>Metazoa</taxon>
        <taxon>Ecdysozoa</taxon>
        <taxon>Nematoda</taxon>
        <taxon>Chromadorea</taxon>
        <taxon>Rhabditida</taxon>
        <taxon>Tylenchina</taxon>
        <taxon>Panagrolaimomorpha</taxon>
        <taxon>Panagrolaimoidea</taxon>
        <taxon>Panagrolaimidae</taxon>
        <taxon>Panagrolaimus</taxon>
    </lineage>
</organism>
<dbReference type="InterPro" id="IPR000668">
    <property type="entry name" value="Peptidase_C1A_C"/>
</dbReference>
<comment type="similarity">
    <text evidence="1">Belongs to the peptidase C1 family.</text>
</comment>
<dbReference type="SUPFAM" id="SSF54001">
    <property type="entry name" value="Cysteine proteinases"/>
    <property type="match status" value="1"/>
</dbReference>
<dbReference type="Proteomes" id="UP000887577">
    <property type="component" value="Unplaced"/>
</dbReference>
<dbReference type="InterPro" id="IPR038765">
    <property type="entry name" value="Papain-like_cys_pep_sf"/>
</dbReference>
<dbReference type="SMART" id="SM00645">
    <property type="entry name" value="Pept_C1"/>
    <property type="match status" value="1"/>
</dbReference>
<dbReference type="WBParaSite" id="PSU_v2.g19105.t1">
    <property type="protein sequence ID" value="PSU_v2.g19105.t1"/>
    <property type="gene ID" value="PSU_v2.g19105"/>
</dbReference>
<feature type="domain" description="Peptidase C1A papain C-terminal" evidence="2">
    <location>
        <begin position="2"/>
        <end position="101"/>
    </location>
</feature>
<dbReference type="GO" id="GO:0006508">
    <property type="term" value="P:proteolysis"/>
    <property type="evidence" value="ECO:0007669"/>
    <property type="project" value="InterPro"/>
</dbReference>
<proteinExistence type="inferred from homology"/>
<dbReference type="Pfam" id="PF00112">
    <property type="entry name" value="Peptidase_C1"/>
    <property type="match status" value="1"/>
</dbReference>
<protein>
    <submittedName>
        <fullName evidence="4">Peptidase C1A papain C-terminal domain-containing protein</fullName>
    </submittedName>
</protein>
<dbReference type="PANTHER" id="PTHR12411">
    <property type="entry name" value="CYSTEINE PROTEASE FAMILY C1-RELATED"/>
    <property type="match status" value="1"/>
</dbReference>